<dbReference type="PANTHER" id="PTHR37166">
    <property type="entry name" value="PROTEIN FLAG"/>
    <property type="match status" value="1"/>
</dbReference>
<feature type="compositionally biased region" description="Polar residues" evidence="2">
    <location>
        <begin position="33"/>
        <end position="44"/>
    </location>
</feature>
<feature type="region of interest" description="Disordered" evidence="2">
    <location>
        <begin position="21"/>
        <end position="46"/>
    </location>
</feature>
<accession>A0A7W3STE7</accession>
<organism evidence="3 4">
    <name type="scientific">Fontibacillus solani</name>
    <dbReference type="NCBI Taxonomy" id="1572857"/>
    <lineage>
        <taxon>Bacteria</taxon>
        <taxon>Bacillati</taxon>
        <taxon>Bacillota</taxon>
        <taxon>Bacilli</taxon>
        <taxon>Bacillales</taxon>
        <taxon>Paenibacillaceae</taxon>
        <taxon>Fontibacillus</taxon>
    </lineage>
</organism>
<evidence type="ECO:0000313" key="3">
    <source>
        <dbReference type="EMBL" id="MBA9085779.1"/>
    </source>
</evidence>
<dbReference type="InterPro" id="IPR005186">
    <property type="entry name" value="FlaG"/>
</dbReference>
<dbReference type="Gene3D" id="3.30.160.170">
    <property type="entry name" value="FlaG-like"/>
    <property type="match status" value="1"/>
</dbReference>
<evidence type="ECO:0000256" key="1">
    <source>
        <dbReference type="SAM" id="Coils"/>
    </source>
</evidence>
<dbReference type="Proteomes" id="UP000567067">
    <property type="component" value="Unassembled WGS sequence"/>
</dbReference>
<keyword evidence="3" id="KW-0966">Cell projection</keyword>
<dbReference type="InterPro" id="IPR035924">
    <property type="entry name" value="FlaG-like_sf"/>
</dbReference>
<name>A0A7W3STE7_9BACL</name>
<gene>
    <name evidence="3" type="ORF">FHR92_002246</name>
</gene>
<keyword evidence="1" id="KW-0175">Coiled coil</keyword>
<keyword evidence="3" id="KW-0282">Flagellum</keyword>
<dbReference type="EMBL" id="JACJIP010000012">
    <property type="protein sequence ID" value="MBA9085779.1"/>
    <property type="molecule type" value="Genomic_DNA"/>
</dbReference>
<keyword evidence="4" id="KW-1185">Reference proteome</keyword>
<dbReference type="SUPFAM" id="SSF160214">
    <property type="entry name" value="FlaG-like"/>
    <property type="match status" value="1"/>
</dbReference>
<proteinExistence type="predicted"/>
<feature type="compositionally biased region" description="Low complexity" evidence="2">
    <location>
        <begin position="21"/>
        <end position="32"/>
    </location>
</feature>
<feature type="coiled-coil region" evidence="1">
    <location>
        <begin position="48"/>
        <end position="75"/>
    </location>
</feature>
<dbReference type="PANTHER" id="PTHR37166:SF1">
    <property type="entry name" value="PROTEIN FLAG"/>
    <property type="match status" value="1"/>
</dbReference>
<dbReference type="Pfam" id="PF03646">
    <property type="entry name" value="FlaG"/>
    <property type="match status" value="1"/>
</dbReference>
<comment type="caution">
    <text evidence="3">The sequence shown here is derived from an EMBL/GenBank/DDBJ whole genome shotgun (WGS) entry which is preliminary data.</text>
</comment>
<protein>
    <submittedName>
        <fullName evidence="3">Flagellar protein FlaG</fullName>
    </submittedName>
</protein>
<reference evidence="3 4" key="1">
    <citation type="submission" date="2020-08" db="EMBL/GenBank/DDBJ databases">
        <title>Genomic Encyclopedia of Type Strains, Phase III (KMG-III): the genomes of soil and plant-associated and newly described type strains.</title>
        <authorList>
            <person name="Whitman W."/>
        </authorList>
    </citation>
    <scope>NUCLEOTIDE SEQUENCE [LARGE SCALE GENOMIC DNA]</scope>
    <source>
        <strain evidence="3 4">CECT 8693</strain>
    </source>
</reference>
<keyword evidence="3" id="KW-0969">Cilium</keyword>
<evidence type="ECO:0000256" key="2">
    <source>
        <dbReference type="SAM" id="MobiDB-lite"/>
    </source>
</evidence>
<sequence length="127" mass="14445">MMNIGNRIDSISSDLIKPLESVSSTTSGRSISQNIDSNKSNVAEQRSREYILEQQEKLEEQIKKLNEAIASSGKELKFKYNQDANQLYVEVLDSKTKEVVTSLPPEFLIELSLKMKEMIGMFLDKKI</sequence>
<evidence type="ECO:0000313" key="4">
    <source>
        <dbReference type="Proteomes" id="UP000567067"/>
    </source>
</evidence>
<dbReference type="RefSeq" id="WP_245742468.1">
    <property type="nucleotide sequence ID" value="NZ_JACJIP010000012.1"/>
</dbReference>
<dbReference type="AlphaFoldDB" id="A0A7W3STE7"/>